<proteinExistence type="predicted"/>
<dbReference type="PANTHER" id="PTHR42696:SF2">
    <property type="entry name" value="ASPARTATE AMMONIA-LYASE"/>
    <property type="match status" value="1"/>
</dbReference>
<keyword evidence="1" id="KW-0456">Lyase</keyword>
<dbReference type="AlphaFoldDB" id="A0A2R6AX74"/>
<dbReference type="EMBL" id="NEXE01000039">
    <property type="protein sequence ID" value="PSN90985.1"/>
    <property type="molecule type" value="Genomic_DNA"/>
</dbReference>
<reference evidence="4 5" key="1">
    <citation type="submission" date="2017-04" db="EMBL/GenBank/DDBJ databases">
        <title>Novel microbial lineages endemic to geothermal iron-oxide mats fill important gaps in the evolutionary history of Archaea.</title>
        <authorList>
            <person name="Jay Z.J."/>
            <person name="Beam J.P."/>
            <person name="Dlakic M."/>
            <person name="Rusch D.B."/>
            <person name="Kozubal M.A."/>
            <person name="Inskeep W.P."/>
        </authorList>
    </citation>
    <scope>NUCLEOTIDE SEQUENCE [LARGE SCALE GENOMIC DNA]</scope>
    <source>
        <strain evidence="4">OSP_D</strain>
    </source>
</reference>
<dbReference type="InterPro" id="IPR018951">
    <property type="entry name" value="Fumarase_C_C"/>
</dbReference>
<dbReference type="InterPro" id="IPR020557">
    <property type="entry name" value="Fumarate_lyase_CS"/>
</dbReference>
<dbReference type="Pfam" id="PF00206">
    <property type="entry name" value="Lyase_1"/>
    <property type="match status" value="1"/>
</dbReference>
<feature type="domain" description="Fumarate lyase N-terminal" evidence="2">
    <location>
        <begin position="28"/>
        <end position="318"/>
    </location>
</feature>
<dbReference type="PROSITE" id="PS00163">
    <property type="entry name" value="FUMARATE_LYASES"/>
    <property type="match status" value="1"/>
</dbReference>
<dbReference type="Proteomes" id="UP000240322">
    <property type="component" value="Unassembled WGS sequence"/>
</dbReference>
<dbReference type="GO" id="GO:0005829">
    <property type="term" value="C:cytosol"/>
    <property type="evidence" value="ECO:0007669"/>
    <property type="project" value="TreeGrafter"/>
</dbReference>
<dbReference type="Gene3D" id="1.10.40.30">
    <property type="entry name" value="Fumarase/aspartase (C-terminal domain)"/>
    <property type="match status" value="1"/>
</dbReference>
<sequence length="443" mass="47814">MEMKYVEASKNVFMNTGSRFHPVLVWSVALVKRSAAHVNVRLGLLDSEIGNSIIKASEELMAGKYLDKVSVDVFQTGSGTGINMNVNELIAEIASNASGKRVHPNDHVNMGQSSNDVVPSAIRIAALKTLQDRFKPALDSLVKSLDTASQKWAKTYKAGRTHLRDALPVTLGQELGAYADAFRKDLAQLERAADYVREIPLGGTAVGTGLNSHPDYSRLVVDTINTQTGLNLKPASDRFRAMRLLTDLLHLSSAVKVAALDLFRLCQDIRLMFSGPVTGLGEIDIPTQEEVAGSSIMPGKTNPVTVEAALLVAAQVVGLDQANQFASMLGEFELAMGVPLMGQNVVTQLDLLSEACSKLATLVVDHIEPNTERMKRYAESSPALITVISPVIGYDKAAQIGKRLTAGLSIREALREIGFKDEDVDKVLNLESLVKPGIPSKTK</sequence>
<evidence type="ECO:0000256" key="1">
    <source>
        <dbReference type="ARBA" id="ARBA00023239"/>
    </source>
</evidence>
<dbReference type="InterPro" id="IPR000362">
    <property type="entry name" value="Fumarate_lyase_fam"/>
</dbReference>
<dbReference type="SUPFAM" id="SSF48557">
    <property type="entry name" value="L-aspartase-like"/>
    <property type="match status" value="1"/>
</dbReference>
<dbReference type="Gene3D" id="1.20.200.10">
    <property type="entry name" value="Fumarase/aspartase (Central domain)"/>
    <property type="match status" value="1"/>
</dbReference>
<gene>
    <name evidence="4" type="ORF">B9Q03_05415</name>
</gene>
<dbReference type="GO" id="GO:0008797">
    <property type="term" value="F:aspartate ammonia-lyase activity"/>
    <property type="evidence" value="ECO:0007669"/>
    <property type="project" value="TreeGrafter"/>
</dbReference>
<accession>A0A2R6AX74</accession>
<evidence type="ECO:0000313" key="4">
    <source>
        <dbReference type="EMBL" id="PSN90985.1"/>
    </source>
</evidence>
<organism evidence="4 5">
    <name type="scientific">Candidatus Marsarchaeota G2 archaeon OSP_D</name>
    <dbReference type="NCBI Taxonomy" id="1978157"/>
    <lineage>
        <taxon>Archaea</taxon>
        <taxon>Candidatus Marsarchaeota</taxon>
        <taxon>Candidatus Marsarchaeota group 2</taxon>
    </lineage>
</organism>
<dbReference type="PANTHER" id="PTHR42696">
    <property type="entry name" value="ASPARTATE AMMONIA-LYASE"/>
    <property type="match status" value="1"/>
</dbReference>
<evidence type="ECO:0000259" key="2">
    <source>
        <dbReference type="Pfam" id="PF00206"/>
    </source>
</evidence>
<feature type="domain" description="Fumarase C C-terminal" evidence="3">
    <location>
        <begin position="384"/>
        <end position="434"/>
    </location>
</feature>
<dbReference type="FunFam" id="1.20.200.10:FF:000001">
    <property type="entry name" value="Fumarate hydratase, mitochondrial"/>
    <property type="match status" value="1"/>
</dbReference>
<comment type="caution">
    <text evidence="4">The sequence shown here is derived from an EMBL/GenBank/DDBJ whole genome shotgun (WGS) entry which is preliminary data.</text>
</comment>
<evidence type="ECO:0000313" key="5">
    <source>
        <dbReference type="Proteomes" id="UP000240322"/>
    </source>
</evidence>
<dbReference type="PRINTS" id="PR00149">
    <property type="entry name" value="FUMRATELYASE"/>
</dbReference>
<protein>
    <submittedName>
        <fullName evidence="4">Fumarate hydratase</fullName>
    </submittedName>
</protein>
<dbReference type="GO" id="GO:0006099">
    <property type="term" value="P:tricarboxylic acid cycle"/>
    <property type="evidence" value="ECO:0007669"/>
    <property type="project" value="InterPro"/>
</dbReference>
<name>A0A2R6AX74_9ARCH</name>
<dbReference type="Gene3D" id="1.10.275.10">
    <property type="entry name" value="Fumarase/aspartase (N-terminal domain)"/>
    <property type="match status" value="1"/>
</dbReference>
<dbReference type="InterPro" id="IPR024083">
    <property type="entry name" value="Fumarase/histidase_N"/>
</dbReference>
<evidence type="ECO:0000259" key="3">
    <source>
        <dbReference type="Pfam" id="PF10415"/>
    </source>
</evidence>
<dbReference type="PRINTS" id="PR00145">
    <property type="entry name" value="ARGSUCLYASE"/>
</dbReference>
<dbReference type="GO" id="GO:0006531">
    <property type="term" value="P:aspartate metabolic process"/>
    <property type="evidence" value="ECO:0007669"/>
    <property type="project" value="TreeGrafter"/>
</dbReference>
<dbReference type="InterPro" id="IPR022761">
    <property type="entry name" value="Fumarate_lyase_N"/>
</dbReference>
<dbReference type="InterPro" id="IPR051546">
    <property type="entry name" value="Aspartate_Ammonia-Lyase"/>
</dbReference>
<dbReference type="Pfam" id="PF10415">
    <property type="entry name" value="FumaraseC_C"/>
    <property type="match status" value="1"/>
</dbReference>
<dbReference type="InterPro" id="IPR008948">
    <property type="entry name" value="L-Aspartase-like"/>
</dbReference>